<proteinExistence type="predicted"/>
<dbReference type="Proteomes" id="UP000664203">
    <property type="component" value="Unassembled WGS sequence"/>
</dbReference>
<gene>
    <name evidence="1" type="ORF">ALECFALPRED_007791</name>
</gene>
<dbReference type="OrthoDB" id="4062651at2759"/>
<dbReference type="AlphaFoldDB" id="A0A8H3EUK9"/>
<dbReference type="PANTHER" id="PTHR37542">
    <property type="entry name" value="HELO DOMAIN-CONTAINING PROTEIN-RELATED"/>
    <property type="match status" value="1"/>
</dbReference>
<organism evidence="1 2">
    <name type="scientific">Alectoria fallacina</name>
    <dbReference type="NCBI Taxonomy" id="1903189"/>
    <lineage>
        <taxon>Eukaryota</taxon>
        <taxon>Fungi</taxon>
        <taxon>Dikarya</taxon>
        <taxon>Ascomycota</taxon>
        <taxon>Pezizomycotina</taxon>
        <taxon>Lecanoromycetes</taxon>
        <taxon>OSLEUM clade</taxon>
        <taxon>Lecanoromycetidae</taxon>
        <taxon>Lecanorales</taxon>
        <taxon>Lecanorineae</taxon>
        <taxon>Parmeliaceae</taxon>
        <taxon>Alectoria</taxon>
    </lineage>
</organism>
<evidence type="ECO:0000313" key="1">
    <source>
        <dbReference type="EMBL" id="CAF9911973.1"/>
    </source>
</evidence>
<accession>A0A8H3EUK9</accession>
<sequence length="233" mass="26445">MGDPNVSTLRSVLAEQQRPLLSSRFRLAQILSAAVLEFHKVGWLHRGISSLNVAFVYPIGSSWLKCMNDPYLLGFSNSQPDGPDPYFTWLHENDHALMDSQHPDYLQNKGRVRYRPEFDYYCWNDFNTTYASAYSGLVHYLGILLLEIGYWKTLDKIVTKVPDSPEDILNDLRGKHVPKLGIIMGIVYRDVVDTCLKGDFDSPEFVDGDASDYSSVILKFAKTVVERLGTCLV</sequence>
<evidence type="ECO:0000313" key="2">
    <source>
        <dbReference type="Proteomes" id="UP000664203"/>
    </source>
</evidence>
<comment type="caution">
    <text evidence="1">The sequence shown here is derived from an EMBL/GenBank/DDBJ whole genome shotgun (WGS) entry which is preliminary data.</text>
</comment>
<reference evidence="1" key="1">
    <citation type="submission" date="2021-03" db="EMBL/GenBank/DDBJ databases">
        <authorList>
            <person name="Tagirdzhanova G."/>
        </authorList>
    </citation>
    <scope>NUCLEOTIDE SEQUENCE</scope>
</reference>
<dbReference type="PANTHER" id="PTHR37542:SF3">
    <property type="entry name" value="PRION-INHIBITION AND PROPAGATION HELO DOMAIN-CONTAINING PROTEIN"/>
    <property type="match status" value="1"/>
</dbReference>
<keyword evidence="2" id="KW-1185">Reference proteome</keyword>
<evidence type="ECO:0008006" key="3">
    <source>
        <dbReference type="Google" id="ProtNLM"/>
    </source>
</evidence>
<name>A0A8H3EUK9_9LECA</name>
<dbReference type="EMBL" id="CAJPDR010000052">
    <property type="protein sequence ID" value="CAF9911973.1"/>
    <property type="molecule type" value="Genomic_DNA"/>
</dbReference>
<protein>
    <recommendedName>
        <fullName evidence="3">Protein kinase domain-containing protein</fullName>
    </recommendedName>
</protein>